<dbReference type="SUPFAM" id="SSF56112">
    <property type="entry name" value="Protein kinase-like (PK-like)"/>
    <property type="match status" value="1"/>
</dbReference>
<dbReference type="AlphaFoldDB" id="A0A9P6C301"/>
<dbReference type="InterPro" id="IPR051681">
    <property type="entry name" value="Ser/Thr_Kinases-Pseudokinases"/>
</dbReference>
<dbReference type="InterPro" id="IPR011009">
    <property type="entry name" value="Kinase-like_dom_sf"/>
</dbReference>
<comment type="caution">
    <text evidence="2">The sequence shown here is derived from an EMBL/GenBank/DDBJ whole genome shotgun (WGS) entry which is preliminary data.</text>
</comment>
<organism evidence="2 3">
    <name type="scientific">Macrolepiota fuliginosa MF-IS2</name>
    <dbReference type="NCBI Taxonomy" id="1400762"/>
    <lineage>
        <taxon>Eukaryota</taxon>
        <taxon>Fungi</taxon>
        <taxon>Dikarya</taxon>
        <taxon>Basidiomycota</taxon>
        <taxon>Agaricomycotina</taxon>
        <taxon>Agaricomycetes</taxon>
        <taxon>Agaricomycetidae</taxon>
        <taxon>Agaricales</taxon>
        <taxon>Agaricineae</taxon>
        <taxon>Agaricaceae</taxon>
        <taxon>Macrolepiota</taxon>
    </lineage>
</organism>
<dbReference type="Gene3D" id="1.10.510.10">
    <property type="entry name" value="Transferase(Phosphotransferase) domain 1"/>
    <property type="match status" value="1"/>
</dbReference>
<proteinExistence type="predicted"/>
<dbReference type="PROSITE" id="PS50011">
    <property type="entry name" value="PROTEIN_KINASE_DOM"/>
    <property type="match status" value="1"/>
</dbReference>
<dbReference type="InterPro" id="IPR001245">
    <property type="entry name" value="Ser-Thr/Tyr_kinase_cat_dom"/>
</dbReference>
<dbReference type="GO" id="GO:0004674">
    <property type="term" value="F:protein serine/threonine kinase activity"/>
    <property type="evidence" value="ECO:0007669"/>
    <property type="project" value="TreeGrafter"/>
</dbReference>
<evidence type="ECO:0000313" key="3">
    <source>
        <dbReference type="Proteomes" id="UP000807342"/>
    </source>
</evidence>
<dbReference type="InterPro" id="IPR000719">
    <property type="entry name" value="Prot_kinase_dom"/>
</dbReference>
<feature type="domain" description="Protein kinase" evidence="1">
    <location>
        <begin position="11"/>
        <end position="177"/>
    </location>
</feature>
<evidence type="ECO:0000313" key="2">
    <source>
        <dbReference type="EMBL" id="KAF9447205.1"/>
    </source>
</evidence>
<accession>A0A9P6C301</accession>
<keyword evidence="3" id="KW-1185">Reference proteome</keyword>
<gene>
    <name evidence="2" type="ORF">P691DRAFT_671944</name>
</gene>
<dbReference type="GO" id="GO:0005524">
    <property type="term" value="F:ATP binding"/>
    <property type="evidence" value="ECO:0007669"/>
    <property type="project" value="InterPro"/>
</dbReference>
<evidence type="ECO:0000259" key="1">
    <source>
        <dbReference type="PROSITE" id="PS50011"/>
    </source>
</evidence>
<dbReference type="OrthoDB" id="122279at2759"/>
<dbReference type="Proteomes" id="UP000807342">
    <property type="component" value="Unassembled WGS sequence"/>
</dbReference>
<dbReference type="EMBL" id="MU151210">
    <property type="protein sequence ID" value="KAF9447205.1"/>
    <property type="molecule type" value="Genomic_DNA"/>
</dbReference>
<sequence>LYPQCHLLKNIINESHEDGGSFSDVFKGRHGNYILCLEVVRLHQKADVDSALKAYTREMILWGGMRHPNIMPFYGTFYLDEECKKLCLLSPWMNNGNVVDYLKKNPDVDREPSIYDIALGLGYLQEQKLVHSDLKGVRKVLIQPSKATSGLLVAFILRCVHRPLPSSHVDQTSNGRY</sequence>
<name>A0A9P6C301_9AGAR</name>
<reference evidence="2" key="1">
    <citation type="submission" date="2020-11" db="EMBL/GenBank/DDBJ databases">
        <authorList>
            <consortium name="DOE Joint Genome Institute"/>
            <person name="Ahrendt S."/>
            <person name="Riley R."/>
            <person name="Andreopoulos W."/>
            <person name="Labutti K."/>
            <person name="Pangilinan J."/>
            <person name="Ruiz-Duenas F.J."/>
            <person name="Barrasa J.M."/>
            <person name="Sanchez-Garcia M."/>
            <person name="Camarero S."/>
            <person name="Miyauchi S."/>
            <person name="Serrano A."/>
            <person name="Linde D."/>
            <person name="Babiker R."/>
            <person name="Drula E."/>
            <person name="Ayuso-Fernandez I."/>
            <person name="Pacheco R."/>
            <person name="Padilla G."/>
            <person name="Ferreira P."/>
            <person name="Barriuso J."/>
            <person name="Kellner H."/>
            <person name="Castanera R."/>
            <person name="Alfaro M."/>
            <person name="Ramirez L."/>
            <person name="Pisabarro A.G."/>
            <person name="Kuo A."/>
            <person name="Tritt A."/>
            <person name="Lipzen A."/>
            <person name="He G."/>
            <person name="Yan M."/>
            <person name="Ng V."/>
            <person name="Cullen D."/>
            <person name="Martin F."/>
            <person name="Rosso M.-N."/>
            <person name="Henrissat B."/>
            <person name="Hibbett D."/>
            <person name="Martinez A.T."/>
            <person name="Grigoriev I.V."/>
        </authorList>
    </citation>
    <scope>NUCLEOTIDE SEQUENCE</scope>
    <source>
        <strain evidence="2">MF-IS2</strain>
    </source>
</reference>
<dbReference type="PANTHER" id="PTHR44329">
    <property type="entry name" value="SERINE/THREONINE-PROTEIN KINASE TNNI3K-RELATED"/>
    <property type="match status" value="1"/>
</dbReference>
<dbReference type="Pfam" id="PF07714">
    <property type="entry name" value="PK_Tyr_Ser-Thr"/>
    <property type="match status" value="1"/>
</dbReference>
<protein>
    <recommendedName>
        <fullName evidence="1">Protein kinase domain-containing protein</fullName>
    </recommendedName>
</protein>
<feature type="non-terminal residue" evidence="2">
    <location>
        <position position="1"/>
    </location>
</feature>